<dbReference type="CDD" id="cd00130">
    <property type="entry name" value="PAS"/>
    <property type="match status" value="2"/>
</dbReference>
<dbReference type="InterPro" id="IPR000014">
    <property type="entry name" value="PAS"/>
</dbReference>
<dbReference type="OrthoDB" id="6021714at2759"/>
<proteinExistence type="predicted"/>
<evidence type="ECO:0000256" key="4">
    <source>
        <dbReference type="ARBA" id="ARBA00022782"/>
    </source>
</evidence>
<dbReference type="SMART" id="SM00086">
    <property type="entry name" value="PAC"/>
    <property type="match status" value="1"/>
</dbReference>
<dbReference type="SUPFAM" id="SSF47459">
    <property type="entry name" value="HLH, helix-loop-helix DNA-binding domain"/>
    <property type="match status" value="1"/>
</dbReference>
<dbReference type="Pfam" id="PF23171">
    <property type="entry name" value="bHLH_HIF1A"/>
    <property type="match status" value="1"/>
</dbReference>
<evidence type="ECO:0000256" key="5">
    <source>
        <dbReference type="ARBA" id="ARBA00022902"/>
    </source>
</evidence>
<dbReference type="PANTHER" id="PTHR23043:SF19">
    <property type="entry name" value="SINGLE-MINDED HOMOLOG 2"/>
    <property type="match status" value="1"/>
</dbReference>
<dbReference type="GO" id="GO:0046983">
    <property type="term" value="F:protein dimerization activity"/>
    <property type="evidence" value="ECO:0007669"/>
    <property type="project" value="InterPro"/>
</dbReference>
<feature type="domain" description="BHLH" evidence="11">
    <location>
        <begin position="1"/>
        <end position="53"/>
    </location>
</feature>
<evidence type="ECO:0000259" key="10">
    <source>
        <dbReference type="PROSITE" id="PS50112"/>
    </source>
</evidence>
<dbReference type="Gene3D" id="3.30.450.20">
    <property type="entry name" value="PAS domain"/>
    <property type="match status" value="2"/>
</dbReference>
<keyword evidence="14" id="KW-1185">Reference proteome</keyword>
<name>A0A8K1FZ98_9PASS</name>
<evidence type="ECO:0000256" key="2">
    <source>
        <dbReference type="ARBA" id="ARBA00022473"/>
    </source>
</evidence>
<dbReference type="InterPro" id="IPR013655">
    <property type="entry name" value="PAS_fold_3"/>
</dbReference>
<dbReference type="PANTHER" id="PTHR23043">
    <property type="entry name" value="HYPOXIA-INDUCIBLE FACTOR 1 ALPHA"/>
    <property type="match status" value="1"/>
</dbReference>
<dbReference type="SUPFAM" id="SSF55785">
    <property type="entry name" value="PYP-like sensor domain (PAS domain)"/>
    <property type="match status" value="2"/>
</dbReference>
<organism evidence="13 14">
    <name type="scientific">Zosterops borbonicus</name>
    <dbReference type="NCBI Taxonomy" id="364589"/>
    <lineage>
        <taxon>Eukaryota</taxon>
        <taxon>Metazoa</taxon>
        <taxon>Chordata</taxon>
        <taxon>Craniata</taxon>
        <taxon>Vertebrata</taxon>
        <taxon>Euteleostomi</taxon>
        <taxon>Archelosauria</taxon>
        <taxon>Archosauria</taxon>
        <taxon>Dinosauria</taxon>
        <taxon>Saurischia</taxon>
        <taxon>Theropoda</taxon>
        <taxon>Coelurosauria</taxon>
        <taxon>Aves</taxon>
        <taxon>Neognathae</taxon>
        <taxon>Neoaves</taxon>
        <taxon>Telluraves</taxon>
        <taxon>Australaves</taxon>
        <taxon>Passeriformes</taxon>
        <taxon>Sylvioidea</taxon>
        <taxon>Zosteropidae</taxon>
        <taxon>Zosterops</taxon>
    </lineage>
</organism>
<protein>
    <recommendedName>
        <fullName evidence="15">SIM2 protein</fullName>
    </recommendedName>
</protein>
<evidence type="ECO:0000256" key="3">
    <source>
        <dbReference type="ARBA" id="ARBA00022737"/>
    </source>
</evidence>
<dbReference type="GO" id="GO:0030154">
    <property type="term" value="P:cell differentiation"/>
    <property type="evidence" value="ECO:0007669"/>
    <property type="project" value="UniProtKB-KW"/>
</dbReference>
<evidence type="ECO:0000313" key="14">
    <source>
        <dbReference type="Proteomes" id="UP000796761"/>
    </source>
</evidence>
<evidence type="ECO:0000256" key="8">
    <source>
        <dbReference type="ARBA" id="ARBA00023163"/>
    </source>
</evidence>
<keyword evidence="3" id="KW-0677">Repeat</keyword>
<dbReference type="InterPro" id="IPR013767">
    <property type="entry name" value="PAS_fold"/>
</dbReference>
<dbReference type="InterPro" id="IPR036638">
    <property type="entry name" value="HLH_DNA-bd_sf"/>
</dbReference>
<keyword evidence="8" id="KW-0804">Transcription</keyword>
<dbReference type="FunFam" id="4.10.280.10:FF:000007">
    <property type="entry name" value="single-minded homolog 1 isoform X1"/>
    <property type="match status" value="1"/>
</dbReference>
<feature type="domain" description="PAS" evidence="10">
    <location>
        <begin position="233"/>
        <end position="288"/>
    </location>
</feature>
<dbReference type="GO" id="GO:0005634">
    <property type="term" value="C:nucleus"/>
    <property type="evidence" value="ECO:0007669"/>
    <property type="project" value="UniProtKB-SubCell"/>
</dbReference>
<evidence type="ECO:0000256" key="6">
    <source>
        <dbReference type="ARBA" id="ARBA00023015"/>
    </source>
</evidence>
<dbReference type="InterPro" id="IPR035965">
    <property type="entry name" value="PAS-like_dom_sf"/>
</dbReference>
<dbReference type="Gene3D" id="4.10.280.10">
    <property type="entry name" value="Helix-loop-helix DNA-binding domain"/>
    <property type="match status" value="1"/>
</dbReference>
<evidence type="ECO:0000313" key="13">
    <source>
        <dbReference type="EMBL" id="TRZ08816.1"/>
    </source>
</evidence>
<keyword evidence="5" id="KW-0524">Neurogenesis</keyword>
<gene>
    <name evidence="13" type="ORF">HGM15179_018290</name>
</gene>
<accession>A0A8K1FZ98</accession>
<dbReference type="EMBL" id="SWJQ01001238">
    <property type="protein sequence ID" value="TRZ08816.1"/>
    <property type="molecule type" value="Genomic_DNA"/>
</dbReference>
<feature type="domain" description="PAS" evidence="10">
    <location>
        <begin position="77"/>
        <end position="140"/>
    </location>
</feature>
<evidence type="ECO:0000256" key="7">
    <source>
        <dbReference type="ARBA" id="ARBA00023125"/>
    </source>
</evidence>
<comment type="subcellular location">
    <subcellularLocation>
        <location evidence="1">Nucleus</location>
    </subcellularLocation>
</comment>
<dbReference type="Pfam" id="PF08447">
    <property type="entry name" value="PAS_3"/>
    <property type="match status" value="1"/>
</dbReference>
<dbReference type="GO" id="GO:0000977">
    <property type="term" value="F:RNA polymerase II transcription regulatory region sequence-specific DNA binding"/>
    <property type="evidence" value="ECO:0007669"/>
    <property type="project" value="TreeGrafter"/>
</dbReference>
<dbReference type="FunFam" id="3.30.450.20:FF:000017">
    <property type="entry name" value="SIM bHLH transcription factor 2"/>
    <property type="match status" value="1"/>
</dbReference>
<dbReference type="AlphaFoldDB" id="A0A8K1FZ98"/>
<sequence length="762" mass="85192">MKEKSKNAAKTRREKENGEFYELAKLLPLPSAITSQLDKASIIRLTTSYLKMRAVFPEGLGDAWGQPSRIGPLDNVAMELGSHLLQTLDGFVFVVASDGKIMYISETASVHLGLSQVELTGNSIYEYIHPSDHDEMTAVLTAHQPLHPHLLQEYEIERSFFLRMKCVLAKRNAGLTCSGYKVIHCSGYLKIRQYMLDMSLYDSCYQIVGLVAVGQSLPPSAITEIKLHSNMFMFRASLDLKLIFLDSRVTELTGYEPQDLIEKTLYHHVHGCDVFHLRYAHHLLLVKGQVTTKYYRLLSKQGGWVWVQSYATIVHNSRSSRPHCIVSVNYVLTDIEYKELQLSLDQVTISKSQFSCRNSVPTSQETRKIVKPKSNKMKAKLRTTPYPPQQYSSFQADKLECSQVGGSWRSSPAASAAALQEQNFHSESSSELLYAPPYSLPFSYHYGHFPVDSHVFGGKKQMLPAKFGQAQGAPCEVARLFLGALQTNGECQWHYANPLVPSGQSPSKNLPEQPVNIIRHNLAQGYEVPLPNRRYSQDALPEPFPSCTAPVPGRYKEELYDSAILKHNKTEPSRLQPHAHLIKEENKLAFHRDLPEKMAINESSFPNPLLPKSECCQAKGQLSHLLPVPSVYEQGRRICVKEPKFGHISHQPGGLEELEGGQRMSSKLDHDAEALMDVRPSGQVPFVLLNYHHVLAKHGAFQSSPCTAAGHGAENFPYGSEEVNTTFIYKNQSPSSASSPETHKESALPHYIGTSVIIANGR</sequence>
<feature type="domain" description="Single-minded C-terminal" evidence="12">
    <location>
        <begin position="336"/>
        <end position="762"/>
    </location>
</feature>
<dbReference type="SMART" id="SM00091">
    <property type="entry name" value="PAS"/>
    <property type="match status" value="2"/>
</dbReference>
<keyword evidence="9" id="KW-0539">Nucleus</keyword>
<dbReference type="GO" id="GO:0000981">
    <property type="term" value="F:DNA-binding transcription factor activity, RNA polymerase II-specific"/>
    <property type="evidence" value="ECO:0007669"/>
    <property type="project" value="TreeGrafter"/>
</dbReference>
<reference evidence="13" key="1">
    <citation type="submission" date="2019-04" db="EMBL/GenBank/DDBJ databases">
        <title>Genome assembly of Zosterops borbonicus 15179.</title>
        <authorList>
            <person name="Leroy T."/>
            <person name="Anselmetti Y."/>
            <person name="Tilak M.-K."/>
            <person name="Nabholz B."/>
        </authorList>
    </citation>
    <scope>NUCLEOTIDE SEQUENCE</scope>
    <source>
        <strain evidence="13">HGM_15179</strain>
        <tissue evidence="13">Muscle</tissue>
    </source>
</reference>
<dbReference type="FunFam" id="3.30.450.20:FF:000047">
    <property type="entry name" value="SIM bHLH transcription factor 2"/>
    <property type="match status" value="1"/>
</dbReference>
<comment type="caution">
    <text evidence="13">The sequence shown here is derived from an EMBL/GenBank/DDBJ whole genome shotgun (WGS) entry which is preliminary data.</text>
</comment>
<evidence type="ECO:0000259" key="11">
    <source>
        <dbReference type="PROSITE" id="PS50888"/>
    </source>
</evidence>
<dbReference type="GO" id="GO:0007399">
    <property type="term" value="P:nervous system development"/>
    <property type="evidence" value="ECO:0007669"/>
    <property type="project" value="UniProtKB-KW"/>
</dbReference>
<keyword evidence="4" id="KW-0221">Differentiation</keyword>
<dbReference type="CDD" id="cd19739">
    <property type="entry name" value="bHLH-PAS_SIM2"/>
    <property type="match status" value="1"/>
</dbReference>
<evidence type="ECO:0000256" key="9">
    <source>
        <dbReference type="ARBA" id="ARBA00023242"/>
    </source>
</evidence>
<dbReference type="PROSITE" id="PS50112">
    <property type="entry name" value="PAS"/>
    <property type="match status" value="2"/>
</dbReference>
<evidence type="ECO:0008006" key="15">
    <source>
        <dbReference type="Google" id="ProtNLM"/>
    </source>
</evidence>
<evidence type="ECO:0000259" key="12">
    <source>
        <dbReference type="PROSITE" id="PS51302"/>
    </source>
</evidence>
<keyword evidence="7" id="KW-0238">DNA-binding</keyword>
<dbReference type="Proteomes" id="UP000796761">
    <property type="component" value="Unassembled WGS sequence"/>
</dbReference>
<dbReference type="PROSITE" id="PS50888">
    <property type="entry name" value="BHLH"/>
    <property type="match status" value="1"/>
</dbReference>
<dbReference type="InterPro" id="IPR010578">
    <property type="entry name" value="SIM_C"/>
</dbReference>
<dbReference type="InterPro" id="IPR011598">
    <property type="entry name" value="bHLH_dom"/>
</dbReference>
<dbReference type="InterPro" id="IPR001610">
    <property type="entry name" value="PAC"/>
</dbReference>
<dbReference type="Pfam" id="PF06621">
    <property type="entry name" value="SIM_C"/>
    <property type="match status" value="1"/>
</dbReference>
<keyword evidence="2" id="KW-0217">Developmental protein</keyword>
<evidence type="ECO:0000256" key="1">
    <source>
        <dbReference type="ARBA" id="ARBA00004123"/>
    </source>
</evidence>
<dbReference type="Pfam" id="PF00989">
    <property type="entry name" value="PAS"/>
    <property type="match status" value="1"/>
</dbReference>
<dbReference type="PROSITE" id="PS51302">
    <property type="entry name" value="SIM_C"/>
    <property type="match status" value="1"/>
</dbReference>
<dbReference type="SMART" id="SM00353">
    <property type="entry name" value="HLH"/>
    <property type="match status" value="1"/>
</dbReference>
<keyword evidence="6" id="KW-0805">Transcription regulation</keyword>